<dbReference type="Pfam" id="PF11917">
    <property type="entry name" value="DUF3435"/>
    <property type="match status" value="1"/>
</dbReference>
<dbReference type="PANTHER" id="PTHR37535">
    <property type="entry name" value="FLUG DOMAIN PROTEIN"/>
    <property type="match status" value="1"/>
</dbReference>
<dbReference type="AlphaFoldDB" id="A0A2N8UHD3"/>
<feature type="region of interest" description="Disordered" evidence="1">
    <location>
        <begin position="725"/>
        <end position="744"/>
    </location>
</feature>
<sequence>MASSSSNNTLTGPARARDIVMANGVVTQEELEVRRRRLENTFETNEAYLELDDMYNEMYDEMGESSHQPEMSHQWTVKKAHSREFLRLFLAKHLQKRYGDNPPFNVDQLLQRSPVHDLSEDKGFWKMAAAYVLRRIKPNGKTGETKRSISTAMREFALVTNAYSEMTKVAVDKAVVKECIGYIQTNTTAMIRDKPIATFSNVVTFIKDGVFGDNFELRCPRKQVQIALIQLIMVCCAVRQSEILDGKFKTAVGRSALRYGVLKFYISLWSDGEDESTGDFNSNRPLFRLHCDIRFKDLKGSRVSAPKWREQPLYSHGDEACLDAVLLLAYLAEVDQVFPPGVSIASAMKATDTSYFADNDFLHIPIRAEAKDKFVFREFECTRAEGSAPIWNVSPDKPLSTSNAYHSIGKVARAAGLLDYTTYALRRFTLNAMDRTDIPDGTKRLAVGHDPSGYCMERHYISRRITIDIQGLVMKGRENKALIVEHGLRKLPPGSLSHHKPSTNFAVSQQVDSSRVLEKHRLAVLATDEAYKHALSSGSTDQQELERLRKEKVASLDYLTRLRRRLMEDELDRHTLNAAEQQDIRALIGSGPAAAISRLRSDLQAGNGDEWDDATDVTNSGSEDEDDDEDWRQCDTLLDELEPSCPESDSTPQIHHEAENDAGPNQLNSRGEALSQRLRQSFDDLQSRFATNLPLPAQDDVFSLGRRSIPSTTFVAAWLTSKDGRDMHRSTRPEPTLTSRSSFLSLDRSTSGKARMNFLGVVICGPTKDELLLHFTRQQSAYMVIRKGSSLFTGVGFEKECKDGSIVVVAGVIRCKRNGVEDCIAFDAQSTIRKYDATPKEVYDSTKASTDRSVSGTSDARP</sequence>
<dbReference type="InterPro" id="IPR021842">
    <property type="entry name" value="DUF3435"/>
</dbReference>
<dbReference type="Proteomes" id="UP000239563">
    <property type="component" value="Chromosome XI"/>
</dbReference>
<dbReference type="EMBL" id="LT795064">
    <property type="protein sequence ID" value="SJX64170.1"/>
    <property type="molecule type" value="Genomic_DNA"/>
</dbReference>
<name>A0A2N8UHD3_9BASI</name>
<accession>A0A2N8UHD3</accession>
<organism evidence="2 3">
    <name type="scientific">Sporisorium reilianum f. sp. reilianum</name>
    <dbReference type="NCBI Taxonomy" id="72559"/>
    <lineage>
        <taxon>Eukaryota</taxon>
        <taxon>Fungi</taxon>
        <taxon>Dikarya</taxon>
        <taxon>Basidiomycota</taxon>
        <taxon>Ustilaginomycotina</taxon>
        <taxon>Ustilaginomycetes</taxon>
        <taxon>Ustilaginales</taxon>
        <taxon>Ustilaginaceae</taxon>
        <taxon>Sporisorium</taxon>
    </lineage>
</organism>
<evidence type="ECO:0000256" key="1">
    <source>
        <dbReference type="SAM" id="MobiDB-lite"/>
    </source>
</evidence>
<feature type="region of interest" description="Disordered" evidence="1">
    <location>
        <begin position="604"/>
        <end position="669"/>
    </location>
</feature>
<feature type="region of interest" description="Disordered" evidence="1">
    <location>
        <begin position="840"/>
        <end position="862"/>
    </location>
</feature>
<protein>
    <submittedName>
        <fullName evidence="2">Uncharacterized protein</fullName>
    </submittedName>
</protein>
<gene>
    <name evidence="2" type="ORF">SRS1_25031</name>
</gene>
<feature type="compositionally biased region" description="Polar residues" evidence="1">
    <location>
        <begin position="846"/>
        <end position="862"/>
    </location>
</feature>
<proteinExistence type="predicted"/>
<reference evidence="2 3" key="1">
    <citation type="submission" date="2017-02" db="EMBL/GenBank/DDBJ databases">
        <authorList>
            <person name="Peterson S.W."/>
        </authorList>
    </citation>
    <scope>NUCLEOTIDE SEQUENCE [LARGE SCALE GENOMIC DNA]</scope>
    <source>
        <strain evidence="2 3">SRS1_H2-8</strain>
    </source>
</reference>
<evidence type="ECO:0000313" key="2">
    <source>
        <dbReference type="EMBL" id="SJX64170.1"/>
    </source>
</evidence>
<dbReference type="PANTHER" id="PTHR37535:SF3">
    <property type="entry name" value="FLUG DOMAIN-CONTAINING PROTEIN"/>
    <property type="match status" value="1"/>
</dbReference>
<evidence type="ECO:0000313" key="3">
    <source>
        <dbReference type="Proteomes" id="UP000239563"/>
    </source>
</evidence>